<feature type="binding site" evidence="10">
    <location>
        <begin position="257"/>
        <end position="263"/>
    </location>
    <ligand>
        <name>GTP</name>
        <dbReference type="ChEBI" id="CHEBI:37565"/>
    </ligand>
</feature>
<feature type="binding site" evidence="10">
    <location>
        <begin position="238"/>
        <end position="243"/>
    </location>
    <ligand>
        <name>GTP</name>
        <dbReference type="ChEBI" id="CHEBI:37565"/>
    </ligand>
</feature>
<dbReference type="SUPFAM" id="SSF52540">
    <property type="entry name" value="P-loop containing nucleoside triphosphate hydrolases"/>
    <property type="match status" value="1"/>
</dbReference>
<dbReference type="KEGG" id="tav:G4V39_07830"/>
<dbReference type="FunFam" id="3.40.50.300:FF:000494">
    <property type="entry name" value="tRNA modification GTPase MnmE"/>
    <property type="match status" value="1"/>
</dbReference>
<dbReference type="Pfam" id="PF01926">
    <property type="entry name" value="MMR_HSR1"/>
    <property type="match status" value="1"/>
</dbReference>
<evidence type="ECO:0000256" key="5">
    <source>
        <dbReference type="ARBA" id="ARBA00022741"/>
    </source>
</evidence>
<name>A0A6G7PXP9_9BACT</name>
<evidence type="ECO:0000256" key="3">
    <source>
        <dbReference type="ARBA" id="ARBA00022694"/>
    </source>
</evidence>
<evidence type="ECO:0000256" key="6">
    <source>
        <dbReference type="ARBA" id="ARBA00022801"/>
    </source>
</evidence>
<dbReference type="EMBL" id="CP048877">
    <property type="protein sequence ID" value="QIJ72183.1"/>
    <property type="molecule type" value="Genomic_DNA"/>
</dbReference>
<dbReference type="InterPro" id="IPR027417">
    <property type="entry name" value="P-loop_NTPase"/>
</dbReference>
<dbReference type="EC" id="3.6.-.-" evidence="10"/>
<evidence type="ECO:0000256" key="10">
    <source>
        <dbReference type="HAMAP-Rule" id="MF_00379"/>
    </source>
</evidence>
<dbReference type="InterPro" id="IPR031168">
    <property type="entry name" value="G_TrmE"/>
</dbReference>
<keyword evidence="4 10" id="KW-0479">Metal-binding</keyword>
<accession>A0A6G7PXP9</accession>
<dbReference type="InterPro" id="IPR025867">
    <property type="entry name" value="MnmE_helical"/>
</dbReference>
<feature type="binding site" evidence="10">
    <location>
        <begin position="282"/>
        <end position="285"/>
    </location>
    <ligand>
        <name>GTP</name>
        <dbReference type="ChEBI" id="CHEBI:37565"/>
    </ligand>
</feature>
<dbReference type="NCBIfam" id="NF003661">
    <property type="entry name" value="PRK05291.1-3"/>
    <property type="match status" value="1"/>
</dbReference>
<feature type="binding site" evidence="10">
    <location>
        <position position="465"/>
    </location>
    <ligand>
        <name>(6S)-5-formyl-5,6,7,8-tetrahydrofolate</name>
        <dbReference type="ChEBI" id="CHEBI:57457"/>
    </ligand>
</feature>
<dbReference type="HAMAP" id="MF_00379">
    <property type="entry name" value="GTPase_MnmE"/>
    <property type="match status" value="1"/>
</dbReference>
<feature type="binding site" evidence="10">
    <location>
        <position position="259"/>
    </location>
    <ligand>
        <name>K(+)</name>
        <dbReference type="ChEBI" id="CHEBI:29103"/>
    </ligand>
</feature>
<dbReference type="AlphaFoldDB" id="A0A6G7PXP9"/>
<comment type="caution">
    <text evidence="10">Lacks conserved residue(s) required for the propagation of feature annotation.</text>
</comment>
<evidence type="ECO:0000313" key="12">
    <source>
        <dbReference type="EMBL" id="QIJ72183.1"/>
    </source>
</evidence>
<comment type="cofactor">
    <cofactor evidence="10">
        <name>K(+)</name>
        <dbReference type="ChEBI" id="CHEBI:29103"/>
    </cofactor>
    <text evidence="10">Binds 1 potassium ion per subunit.</text>
</comment>
<dbReference type="PRINTS" id="PR00326">
    <property type="entry name" value="GTP1OBG"/>
</dbReference>
<protein>
    <recommendedName>
        <fullName evidence="10">tRNA modification GTPase MnmE</fullName>
        <ecNumber evidence="10">3.6.-.-</ecNumber>
    </recommendedName>
</protein>
<comment type="subunit">
    <text evidence="10">Homodimer. Heterotetramer of two MnmE and two MnmG subunits.</text>
</comment>
<dbReference type="RefSeq" id="WP_166032401.1">
    <property type="nucleotide sequence ID" value="NZ_CP048877.1"/>
</dbReference>
<gene>
    <name evidence="10 12" type="primary">mnmE</name>
    <name evidence="10" type="synonym">trmE</name>
    <name evidence="12" type="ORF">G4V39_07830</name>
</gene>
<dbReference type="Pfam" id="PF10396">
    <property type="entry name" value="TrmE_N"/>
    <property type="match status" value="1"/>
</dbReference>
<dbReference type="GO" id="GO:0030488">
    <property type="term" value="P:tRNA methylation"/>
    <property type="evidence" value="ECO:0007669"/>
    <property type="project" value="TreeGrafter"/>
</dbReference>
<dbReference type="Pfam" id="PF12631">
    <property type="entry name" value="MnmE_helical"/>
    <property type="match status" value="1"/>
</dbReference>
<dbReference type="InterPro" id="IPR027368">
    <property type="entry name" value="MnmE_dom2"/>
</dbReference>
<evidence type="ECO:0000256" key="7">
    <source>
        <dbReference type="ARBA" id="ARBA00022842"/>
    </source>
</evidence>
<dbReference type="Gene3D" id="3.40.50.300">
    <property type="entry name" value="P-loop containing nucleotide triphosphate hydrolases"/>
    <property type="match status" value="1"/>
</dbReference>
<comment type="function">
    <text evidence="10">Exhibits a very high intrinsic GTPase hydrolysis rate. Involved in the addition of a carboxymethylaminomethyl (cmnm) group at the wobble position (U34) of certain tRNAs, forming tRNA-cmnm(5)s(2)U34.</text>
</comment>
<dbReference type="CDD" id="cd14858">
    <property type="entry name" value="TrmE_N"/>
    <property type="match status" value="1"/>
</dbReference>
<evidence type="ECO:0000256" key="9">
    <source>
        <dbReference type="ARBA" id="ARBA00023134"/>
    </source>
</evidence>
<proteinExistence type="inferred from homology"/>
<keyword evidence="9 10" id="KW-0342">GTP-binding</keyword>
<keyword evidence="5 10" id="KW-0547">Nucleotide-binding</keyword>
<feature type="binding site" evidence="10">
    <location>
        <position position="257"/>
    </location>
    <ligand>
        <name>K(+)</name>
        <dbReference type="ChEBI" id="CHEBI:29103"/>
    </ligand>
</feature>
<comment type="subcellular location">
    <subcellularLocation>
        <location evidence="10">Cytoplasm</location>
    </subcellularLocation>
</comment>
<keyword evidence="2 10" id="KW-0963">Cytoplasm</keyword>
<feature type="binding site" evidence="10">
    <location>
        <position position="238"/>
    </location>
    <ligand>
        <name>K(+)</name>
        <dbReference type="ChEBI" id="CHEBI:29103"/>
    </ligand>
</feature>
<keyword evidence="8 10" id="KW-0630">Potassium</keyword>
<evidence type="ECO:0000256" key="1">
    <source>
        <dbReference type="ARBA" id="ARBA00011043"/>
    </source>
</evidence>
<dbReference type="GO" id="GO:0005829">
    <property type="term" value="C:cytosol"/>
    <property type="evidence" value="ECO:0007669"/>
    <property type="project" value="TreeGrafter"/>
</dbReference>
<dbReference type="GO" id="GO:0046872">
    <property type="term" value="F:metal ion binding"/>
    <property type="evidence" value="ECO:0007669"/>
    <property type="project" value="UniProtKB-KW"/>
</dbReference>
<feature type="binding site" evidence="10">
    <location>
        <position position="29"/>
    </location>
    <ligand>
        <name>(6S)-5-formyl-5,6,7,8-tetrahydrofolate</name>
        <dbReference type="ChEBI" id="CHEBI:57457"/>
    </ligand>
</feature>
<dbReference type="PROSITE" id="PS51709">
    <property type="entry name" value="G_TRME"/>
    <property type="match status" value="1"/>
</dbReference>
<dbReference type="Gene3D" id="1.20.120.430">
    <property type="entry name" value="tRNA modification GTPase MnmE domain 2"/>
    <property type="match status" value="1"/>
</dbReference>
<dbReference type="FunFam" id="3.30.1360.120:FF:000003">
    <property type="entry name" value="tRNA modification GTPase MnmE"/>
    <property type="match status" value="1"/>
</dbReference>
<dbReference type="NCBIfam" id="TIGR00450">
    <property type="entry name" value="mnmE_trmE_thdF"/>
    <property type="match status" value="1"/>
</dbReference>
<feature type="binding site" evidence="10">
    <location>
        <position position="92"/>
    </location>
    <ligand>
        <name>(6S)-5-formyl-5,6,7,8-tetrahydrofolate</name>
        <dbReference type="ChEBI" id="CHEBI:57457"/>
    </ligand>
</feature>
<dbReference type="GO" id="GO:0003924">
    <property type="term" value="F:GTPase activity"/>
    <property type="evidence" value="ECO:0007669"/>
    <property type="project" value="UniProtKB-UniRule"/>
</dbReference>
<feature type="binding site" evidence="10">
    <location>
        <position position="262"/>
    </location>
    <ligand>
        <name>K(+)</name>
        <dbReference type="ChEBI" id="CHEBI:29103"/>
    </ligand>
</feature>
<dbReference type="PANTHER" id="PTHR42714:SF2">
    <property type="entry name" value="TRNA MODIFICATION GTPASE GTPBP3, MITOCHONDRIAL"/>
    <property type="match status" value="1"/>
</dbReference>
<dbReference type="InterPro" id="IPR006073">
    <property type="entry name" value="GTP-bd"/>
</dbReference>
<dbReference type="InterPro" id="IPR004520">
    <property type="entry name" value="GTPase_MnmE"/>
</dbReference>
<dbReference type="NCBIfam" id="TIGR00231">
    <property type="entry name" value="small_GTP"/>
    <property type="match status" value="1"/>
</dbReference>
<dbReference type="InterPro" id="IPR005225">
    <property type="entry name" value="Small_GTP-bd"/>
</dbReference>
<feature type="binding site" evidence="10">
    <location>
        <position position="263"/>
    </location>
    <ligand>
        <name>Mg(2+)</name>
        <dbReference type="ChEBI" id="CHEBI:18420"/>
    </ligand>
</feature>
<evidence type="ECO:0000256" key="8">
    <source>
        <dbReference type="ARBA" id="ARBA00022958"/>
    </source>
</evidence>
<keyword evidence="13" id="KW-1185">Reference proteome</keyword>
<dbReference type="CDD" id="cd04164">
    <property type="entry name" value="trmE"/>
    <property type="match status" value="1"/>
</dbReference>
<dbReference type="InterPro" id="IPR027266">
    <property type="entry name" value="TrmE/GcvT-like"/>
</dbReference>
<reference evidence="12 13" key="1">
    <citation type="submission" date="2020-02" db="EMBL/GenBank/DDBJ databases">
        <title>Genome analysis of Thermosulfuriphilus ammonigenes ST65T, an anaerobic thermophilic chemolithoautotrophic bacterium isolated from a deep-sea hydrothermal vent.</title>
        <authorList>
            <person name="Slobodkina G."/>
            <person name="Allioux M."/>
            <person name="Merkel A."/>
            <person name="Alain K."/>
            <person name="Jebbar M."/>
            <person name="Slobodkin A."/>
        </authorList>
    </citation>
    <scope>NUCLEOTIDE SEQUENCE [LARGE SCALE GENOMIC DNA]</scope>
    <source>
        <strain evidence="12 13">ST65</strain>
    </source>
</reference>
<dbReference type="GO" id="GO:0002098">
    <property type="term" value="P:tRNA wobble uridine modification"/>
    <property type="evidence" value="ECO:0007669"/>
    <property type="project" value="TreeGrafter"/>
</dbReference>
<dbReference type="GO" id="GO:0005525">
    <property type="term" value="F:GTP binding"/>
    <property type="evidence" value="ECO:0007669"/>
    <property type="project" value="UniProtKB-UniRule"/>
</dbReference>
<comment type="similarity">
    <text evidence="1 10 11">Belongs to the TRAFAC class TrmE-Era-EngA-EngB-Septin-like GTPase superfamily. TrmE GTPase family.</text>
</comment>
<evidence type="ECO:0000256" key="11">
    <source>
        <dbReference type="RuleBase" id="RU003313"/>
    </source>
</evidence>
<evidence type="ECO:0000256" key="4">
    <source>
        <dbReference type="ARBA" id="ARBA00022723"/>
    </source>
</evidence>
<evidence type="ECO:0000313" key="13">
    <source>
        <dbReference type="Proteomes" id="UP000502179"/>
    </source>
</evidence>
<dbReference type="GO" id="GO:0042802">
    <property type="term" value="F:identical protein binding"/>
    <property type="evidence" value="ECO:0007669"/>
    <property type="project" value="UniProtKB-ARBA"/>
</dbReference>
<evidence type="ECO:0000256" key="2">
    <source>
        <dbReference type="ARBA" id="ARBA00022490"/>
    </source>
</evidence>
<keyword evidence="7 10" id="KW-0460">Magnesium</keyword>
<sequence>MSQGLLRYSEATIAAIATPPGPGAIGVVKVSGPLAETIMRRLFKPACGVREFQSHRLYYGWIVDPQTGQPVDEVLCVLMKAPHSYTREDVLEIQAHSGYFILTRILELVLREGARPAEPGEFTKRAYLNGRLDLSQAEAIAELTQARSETGLVMALSSLSGGLSQQALAIKQALTEALAVIEVAIDFPEEDLEIISTYELKEKISSQALSPIEELLKAYEATRVFREGISVVIAGRPNVGKSSLLNAILREERAIVSAIPGTTRDLIEGLVTIKGIPVNLIDTAGLRQARDEIEEIGVARARERIRQADLIIFVVDASEGLTREDQLIYQEIKERLHVVVLNKIDLVNDKNIRNFKGIFLGDQVVPVSALTGEGLDQLFQTLYDLLVGTDLPSPPPVAPNLRQKLALERAQKALIKALHNLERQESPEIVAMDIREALDCLGEITGETTTEEVIDHIFNRFCIGK</sequence>
<keyword evidence="6 10" id="KW-0378">Hydrolase</keyword>
<feature type="binding site" evidence="10">
    <location>
        <position position="131"/>
    </location>
    <ligand>
        <name>(6S)-5-formyl-5,6,7,8-tetrahydrofolate</name>
        <dbReference type="ChEBI" id="CHEBI:57457"/>
    </ligand>
</feature>
<dbReference type="Gene3D" id="3.30.1360.120">
    <property type="entry name" value="Probable tRNA modification gtpase trme, domain 1"/>
    <property type="match status" value="1"/>
</dbReference>
<dbReference type="Proteomes" id="UP000502179">
    <property type="component" value="Chromosome"/>
</dbReference>
<dbReference type="InterPro" id="IPR018948">
    <property type="entry name" value="GTP-bd_TrmE_N"/>
</dbReference>
<feature type="binding site" evidence="10">
    <location>
        <position position="242"/>
    </location>
    <ligand>
        <name>Mg(2+)</name>
        <dbReference type="ChEBI" id="CHEBI:18420"/>
    </ligand>
</feature>
<dbReference type="PANTHER" id="PTHR42714">
    <property type="entry name" value="TRNA MODIFICATION GTPASE GTPBP3"/>
    <property type="match status" value="1"/>
</dbReference>
<organism evidence="12 13">
    <name type="scientific">Thermosulfuriphilus ammonigenes</name>
    <dbReference type="NCBI Taxonomy" id="1936021"/>
    <lineage>
        <taxon>Bacteria</taxon>
        <taxon>Pseudomonadati</taxon>
        <taxon>Thermodesulfobacteriota</taxon>
        <taxon>Thermodesulfobacteria</taxon>
        <taxon>Thermodesulfobacteriales</taxon>
        <taxon>Thermodesulfobacteriaceae</taxon>
        <taxon>Thermosulfuriphilus</taxon>
    </lineage>
</organism>
<keyword evidence="3 10" id="KW-0819">tRNA processing</keyword>